<dbReference type="OrthoDB" id="5372285at2"/>
<dbReference type="KEGG" id="cha:CHAB381_1008"/>
<feature type="domain" description="HdrB-like C-terminal" evidence="1">
    <location>
        <begin position="250"/>
        <end position="325"/>
    </location>
</feature>
<dbReference type="Gene3D" id="1.10.1060.20">
    <property type="match status" value="1"/>
</dbReference>
<dbReference type="eggNOG" id="COG0479">
    <property type="taxonomic scope" value="Bacteria"/>
</dbReference>
<dbReference type="InterPro" id="IPR054018">
    <property type="entry name" value="HdrB-like_C"/>
</dbReference>
<protein>
    <recommendedName>
        <fullName evidence="1">HdrB-like C-terminal domain-containing protein</fullName>
    </recommendedName>
</protein>
<dbReference type="Gene3D" id="3.40.50.11810">
    <property type="match status" value="1"/>
</dbReference>
<sequence length="338" mass="39761">MLDIRLFRFDSNIDFTSYYKPYFYENFDFNTLRALLNDIKSDDPYFEFDGVKFCKINDVVVSLDEKFDVILQNFGECLKIEPLSTYYAYKDLKFSTEEFDKKFEIFSAFNYEKSYYDTLISLSYASDMQKYVDDFFGLSGFVFVKYLLEKFPSKKDEILNIVKAQMPYFTHPNFLNEPFETEKTYDFLCRFLAFRPYKYKKISQIPADFTPKHNFKDFNVAVYGDDLSNFLKIFALKNVKFDAQNSPSGAQIFNVNKEIAIKLASKVLFDAFDSGADFLLVNDERDFEIFDGCSKEIKRFSNRDLPNFYVLKFDEFLALASGEKPASLENHKLKVTLI</sequence>
<name>A7I228_CAMHC</name>
<evidence type="ECO:0000259" key="1">
    <source>
        <dbReference type="Pfam" id="PF22196"/>
    </source>
</evidence>
<organism evidence="2 3">
    <name type="scientific">Campylobacter hominis (strain ATCC BAA-381 / DSM 21671 / CCUG 45161 / LMG 19568 / NCTC 13146 / CH001A)</name>
    <dbReference type="NCBI Taxonomy" id="360107"/>
    <lineage>
        <taxon>Bacteria</taxon>
        <taxon>Pseudomonadati</taxon>
        <taxon>Campylobacterota</taxon>
        <taxon>Epsilonproteobacteria</taxon>
        <taxon>Campylobacterales</taxon>
        <taxon>Campylobacteraceae</taxon>
        <taxon>Campylobacter</taxon>
    </lineage>
</organism>
<dbReference type="STRING" id="360107.CHAB381_1008"/>
<dbReference type="Pfam" id="PF22196">
    <property type="entry name" value="HdrB-like_C"/>
    <property type="match status" value="1"/>
</dbReference>
<dbReference type="HOGENOM" id="CLU_062985_0_0_7"/>
<dbReference type="EMBL" id="CP000776">
    <property type="protein sequence ID" value="ABS52196.1"/>
    <property type="molecule type" value="Genomic_DNA"/>
</dbReference>
<dbReference type="RefSeq" id="WP_012108865.1">
    <property type="nucleotide sequence ID" value="NC_009714.1"/>
</dbReference>
<keyword evidence="3" id="KW-1185">Reference proteome</keyword>
<reference evidence="3" key="1">
    <citation type="submission" date="2007-07" db="EMBL/GenBank/DDBJ databases">
        <title>Complete genome sequence of Campylobacter hominis ATCC BAA-381, a commensal isolated from the human gastrointestinal tract.</title>
        <authorList>
            <person name="Fouts D.E."/>
            <person name="Mongodin E.F."/>
            <person name="Puiu D."/>
            <person name="Sebastian Y."/>
            <person name="Miller W.G."/>
            <person name="Mandrell R.E."/>
            <person name="Nelson K.E."/>
        </authorList>
    </citation>
    <scope>NUCLEOTIDE SEQUENCE [LARGE SCALE GENOMIC DNA]</scope>
    <source>
        <strain evidence="3">ATCC BAA-381 / DSM 21671 / CCUG 45161 / LMG 19568 / NCTC 13146 / CH001A</strain>
    </source>
</reference>
<gene>
    <name evidence="2" type="ordered locus">CHAB381_1008</name>
</gene>
<proteinExistence type="predicted"/>
<accession>A7I228</accession>
<dbReference type="AlphaFoldDB" id="A7I228"/>
<dbReference type="InterPro" id="IPR012675">
    <property type="entry name" value="Beta-grasp_dom_sf"/>
</dbReference>
<evidence type="ECO:0000313" key="2">
    <source>
        <dbReference type="EMBL" id="ABS52196.1"/>
    </source>
</evidence>
<evidence type="ECO:0000313" key="3">
    <source>
        <dbReference type="Proteomes" id="UP000002407"/>
    </source>
</evidence>
<dbReference type="Gene3D" id="3.10.20.30">
    <property type="match status" value="1"/>
</dbReference>
<dbReference type="Proteomes" id="UP000002407">
    <property type="component" value="Chromosome"/>
</dbReference>